<sequence length="118" mass="14273">MDKLELLLSILPSIINLDLASSGRPFEFVRRLSQWEGFIRLKLPQLYRFEFCIFCYCSNWENFESLIAAFRTSFWLEEKRWFVTCQFRDDWTSNRDDGYDVILDRGYVNGYVNTVDRR</sequence>
<protein>
    <submittedName>
        <fullName evidence="1">Uncharacterized protein</fullName>
    </submittedName>
</protein>
<proteinExistence type="predicted"/>
<dbReference type="AlphaFoldDB" id="A0A815M5I3"/>
<comment type="caution">
    <text evidence="1">The sequence shown here is derived from an EMBL/GenBank/DDBJ whole genome shotgun (WGS) entry which is preliminary data.</text>
</comment>
<accession>A0A815M5I3</accession>
<organism evidence="1 3">
    <name type="scientific">Rotaria sordida</name>
    <dbReference type="NCBI Taxonomy" id="392033"/>
    <lineage>
        <taxon>Eukaryota</taxon>
        <taxon>Metazoa</taxon>
        <taxon>Spiralia</taxon>
        <taxon>Gnathifera</taxon>
        <taxon>Rotifera</taxon>
        <taxon>Eurotatoria</taxon>
        <taxon>Bdelloidea</taxon>
        <taxon>Philodinida</taxon>
        <taxon>Philodinidae</taxon>
        <taxon>Rotaria</taxon>
    </lineage>
</organism>
<dbReference type="Proteomes" id="UP000663882">
    <property type="component" value="Unassembled WGS sequence"/>
</dbReference>
<dbReference type="EMBL" id="CAJOAX010008055">
    <property type="protein sequence ID" value="CAF4024621.1"/>
    <property type="molecule type" value="Genomic_DNA"/>
</dbReference>
<dbReference type="OrthoDB" id="2305498at2759"/>
<name>A0A815M5I3_9BILA</name>
<gene>
    <name evidence="2" type="ORF">OTI717_LOCUS30299</name>
    <name evidence="1" type="ORF">RFH988_LOCUS35544</name>
</gene>
<evidence type="ECO:0000313" key="2">
    <source>
        <dbReference type="EMBL" id="CAF4024621.1"/>
    </source>
</evidence>
<dbReference type="EMBL" id="CAJNOO010005476">
    <property type="protein sequence ID" value="CAF1419927.1"/>
    <property type="molecule type" value="Genomic_DNA"/>
</dbReference>
<dbReference type="Proteomes" id="UP000663823">
    <property type="component" value="Unassembled WGS sequence"/>
</dbReference>
<evidence type="ECO:0000313" key="1">
    <source>
        <dbReference type="EMBL" id="CAF1419927.1"/>
    </source>
</evidence>
<evidence type="ECO:0000313" key="3">
    <source>
        <dbReference type="Proteomes" id="UP000663882"/>
    </source>
</evidence>
<reference evidence="1" key="1">
    <citation type="submission" date="2021-02" db="EMBL/GenBank/DDBJ databases">
        <authorList>
            <person name="Nowell W R."/>
        </authorList>
    </citation>
    <scope>NUCLEOTIDE SEQUENCE</scope>
</reference>